<evidence type="ECO:0000256" key="1">
    <source>
        <dbReference type="SAM" id="MobiDB-lite"/>
    </source>
</evidence>
<dbReference type="AlphaFoldDB" id="A0A2C5YM03"/>
<accession>A0A2C5YM03</accession>
<dbReference type="EMBL" id="NJES01001075">
    <property type="protein sequence ID" value="PHH68044.1"/>
    <property type="molecule type" value="Genomic_DNA"/>
</dbReference>
<organism evidence="2 3">
    <name type="scientific">Ophiocordyceps camponoti-rufipedis</name>
    <dbReference type="NCBI Taxonomy" id="2004952"/>
    <lineage>
        <taxon>Eukaryota</taxon>
        <taxon>Fungi</taxon>
        <taxon>Dikarya</taxon>
        <taxon>Ascomycota</taxon>
        <taxon>Pezizomycotina</taxon>
        <taxon>Sordariomycetes</taxon>
        <taxon>Hypocreomycetidae</taxon>
        <taxon>Hypocreales</taxon>
        <taxon>Ophiocordycipitaceae</taxon>
        <taxon>Ophiocordyceps</taxon>
    </lineage>
</organism>
<feature type="compositionally biased region" description="Basic and acidic residues" evidence="1">
    <location>
        <begin position="81"/>
        <end position="96"/>
    </location>
</feature>
<keyword evidence="3" id="KW-1185">Reference proteome</keyword>
<sequence>MATEKETKRSKMTSRNSSAGRSADANVPNNGAQPRRKELAPRLLGSGPGDGGRRRGLACADTAGNAGTRDEAVLHRRGGRDRRAERLMGVSEHRDG</sequence>
<dbReference type="Proteomes" id="UP000226431">
    <property type="component" value="Unassembled WGS sequence"/>
</dbReference>
<reference evidence="2 3" key="1">
    <citation type="submission" date="2017-06" db="EMBL/GenBank/DDBJ databases">
        <title>Ant-infecting Ophiocordyceps genomes reveal a high diversity of potential behavioral manipulation genes and a possible major role for enterotoxins.</title>
        <authorList>
            <person name="De Bekker C."/>
            <person name="Evans H.C."/>
            <person name="Brachmann A."/>
            <person name="Hughes D.P."/>
        </authorList>
    </citation>
    <scope>NUCLEOTIDE SEQUENCE [LARGE SCALE GENOMIC DNA]</scope>
    <source>
        <strain evidence="2 3">Map16</strain>
    </source>
</reference>
<proteinExistence type="predicted"/>
<name>A0A2C5YM03_9HYPO</name>
<feature type="region of interest" description="Disordered" evidence="1">
    <location>
        <begin position="1"/>
        <end position="96"/>
    </location>
</feature>
<evidence type="ECO:0000313" key="3">
    <source>
        <dbReference type="Proteomes" id="UP000226431"/>
    </source>
</evidence>
<evidence type="ECO:0000313" key="2">
    <source>
        <dbReference type="EMBL" id="PHH68044.1"/>
    </source>
</evidence>
<gene>
    <name evidence="2" type="ORF">CDD80_295</name>
</gene>
<comment type="caution">
    <text evidence="2">The sequence shown here is derived from an EMBL/GenBank/DDBJ whole genome shotgun (WGS) entry which is preliminary data.</text>
</comment>
<protein>
    <submittedName>
        <fullName evidence="2">Uncharacterized protein</fullName>
    </submittedName>
</protein>